<proteinExistence type="predicted"/>
<sequence length="453" mass="50442">MTSNAVYSSSSSQAFENARKNKLRRYPAPDAGGERLYPLVSPSVSPSFSIGKADSVFAIGSCFARNLEGALHKAGMNVLSRKIELGKIGDDVGAATNFLNKYNASSILNDLKWALDRDSFPGEDIIYSVNDEVYCDPQLGLIRLPYPLADIMDMRARYLDAMAQVAMADVVIITLGYVETWYDKELDLYLNIAPPPRLCAKFPDRFEFRVLGFDDVLQALEDIYTLLKTHRKKPLKMLLTVSPVPLVSTFRDVDVLVANTYSKSVQRAAAETFVAGKQDVDYFPSYEFVTLSNPAICWARGDYRHVSPDVVARIMSNVLVSYAPDFDVPGTYQGAPMTTEATFATARLLIKLGEGDDLAGLFSQNRALFSEQEALLSQIVEALQMAGHVRLAADALEDLVTLAPQKPIMLQRLISLTSRDSEDHDRTRKLLKIHSKRFPGRSDFRTRIEKTLI</sequence>
<dbReference type="RefSeq" id="WP_092838332.1">
    <property type="nucleotide sequence ID" value="NZ_FOVP01000011.1"/>
</dbReference>
<name>A0A1I5CVB2_9RHOB</name>
<reference evidence="3" key="1">
    <citation type="submission" date="2016-10" db="EMBL/GenBank/DDBJ databases">
        <authorList>
            <person name="Varghese N."/>
            <person name="Submissions S."/>
        </authorList>
    </citation>
    <scope>NUCLEOTIDE SEQUENCE [LARGE SCALE GENOMIC DNA]</scope>
    <source>
        <strain evidence="3">DSM 28463</strain>
    </source>
</reference>
<dbReference type="STRING" id="1005928.SAMN04487859_11114"/>
<evidence type="ECO:0000313" key="3">
    <source>
        <dbReference type="Proteomes" id="UP000198599"/>
    </source>
</evidence>
<evidence type="ECO:0000259" key="1">
    <source>
        <dbReference type="Pfam" id="PF08885"/>
    </source>
</evidence>
<dbReference type="AlphaFoldDB" id="A0A1I5CVB2"/>
<dbReference type="Gene3D" id="1.25.40.10">
    <property type="entry name" value="Tetratricopeptide repeat domain"/>
    <property type="match status" value="1"/>
</dbReference>
<feature type="domain" description="GSCFA" evidence="1">
    <location>
        <begin position="56"/>
        <end position="316"/>
    </location>
</feature>
<dbReference type="Proteomes" id="UP000198599">
    <property type="component" value="Unassembled WGS sequence"/>
</dbReference>
<dbReference type="InterPro" id="IPR014982">
    <property type="entry name" value="GSCFA"/>
</dbReference>
<keyword evidence="3" id="KW-1185">Reference proteome</keyword>
<gene>
    <name evidence="2" type="ORF">SAMN04487859_11114</name>
</gene>
<protein>
    <submittedName>
        <fullName evidence="2">GSCFA family protein</fullName>
    </submittedName>
</protein>
<accession>A0A1I5CVB2</accession>
<dbReference type="EMBL" id="FOVP01000011">
    <property type="protein sequence ID" value="SFN90925.1"/>
    <property type="molecule type" value="Genomic_DNA"/>
</dbReference>
<organism evidence="2 3">
    <name type="scientific">Roseovarius lutimaris</name>
    <dbReference type="NCBI Taxonomy" id="1005928"/>
    <lineage>
        <taxon>Bacteria</taxon>
        <taxon>Pseudomonadati</taxon>
        <taxon>Pseudomonadota</taxon>
        <taxon>Alphaproteobacteria</taxon>
        <taxon>Rhodobacterales</taxon>
        <taxon>Roseobacteraceae</taxon>
        <taxon>Roseovarius</taxon>
    </lineage>
</organism>
<dbReference type="InterPro" id="IPR011990">
    <property type="entry name" value="TPR-like_helical_dom_sf"/>
</dbReference>
<dbReference type="Pfam" id="PF08885">
    <property type="entry name" value="GSCFA"/>
    <property type="match status" value="1"/>
</dbReference>
<dbReference type="OrthoDB" id="369216at2"/>
<evidence type="ECO:0000313" key="2">
    <source>
        <dbReference type="EMBL" id="SFN90925.1"/>
    </source>
</evidence>